<keyword evidence="3" id="KW-1185">Reference proteome</keyword>
<feature type="compositionally biased region" description="Polar residues" evidence="1">
    <location>
        <begin position="39"/>
        <end position="65"/>
    </location>
</feature>
<evidence type="ECO:0000313" key="3">
    <source>
        <dbReference type="Proteomes" id="UP001562425"/>
    </source>
</evidence>
<protein>
    <submittedName>
        <fullName evidence="2">Uncharacterized protein</fullName>
    </submittedName>
</protein>
<sequence>MDGRLKLKEEELVGQGKGTLLQRTSSGQQTVDQKRQLPQKPTCQPLQSNALQDSGEDSLTTTEKGSRQLLSCGTTVKEEINRFGQTQIDSAFVDTSRRCGYSGAAKKVVWLKAKKKKLIVRTDERERSLLLKERWLMMVQVRLTWTLIRIEAALHQHKISWPEESTIHITSSPTIYWQGCHDLSSRNANLYDADPRTPQPASIFNRGSSANRSNAN</sequence>
<feature type="region of interest" description="Disordered" evidence="1">
    <location>
        <begin position="16"/>
        <end position="65"/>
    </location>
</feature>
<dbReference type="EMBL" id="JBEHCU010006406">
    <property type="protein sequence ID" value="KAL1397178.1"/>
    <property type="molecule type" value="Genomic_DNA"/>
</dbReference>
<accession>A0ABD1DBY6</accession>
<gene>
    <name evidence="2" type="ORF">pipiens_009955</name>
</gene>
<proteinExistence type="predicted"/>
<dbReference type="Proteomes" id="UP001562425">
    <property type="component" value="Unassembled WGS sequence"/>
</dbReference>
<dbReference type="AlphaFoldDB" id="A0ABD1DBY6"/>
<organism evidence="2 3">
    <name type="scientific">Culex pipiens pipiens</name>
    <name type="common">Northern house mosquito</name>
    <dbReference type="NCBI Taxonomy" id="38569"/>
    <lineage>
        <taxon>Eukaryota</taxon>
        <taxon>Metazoa</taxon>
        <taxon>Ecdysozoa</taxon>
        <taxon>Arthropoda</taxon>
        <taxon>Hexapoda</taxon>
        <taxon>Insecta</taxon>
        <taxon>Pterygota</taxon>
        <taxon>Neoptera</taxon>
        <taxon>Endopterygota</taxon>
        <taxon>Diptera</taxon>
        <taxon>Nematocera</taxon>
        <taxon>Culicoidea</taxon>
        <taxon>Culicidae</taxon>
        <taxon>Culicinae</taxon>
        <taxon>Culicini</taxon>
        <taxon>Culex</taxon>
        <taxon>Culex</taxon>
    </lineage>
</organism>
<feature type="compositionally biased region" description="Polar residues" evidence="1">
    <location>
        <begin position="21"/>
        <end position="31"/>
    </location>
</feature>
<evidence type="ECO:0000256" key="1">
    <source>
        <dbReference type="SAM" id="MobiDB-lite"/>
    </source>
</evidence>
<name>A0ABD1DBY6_CULPP</name>
<comment type="caution">
    <text evidence="2">The sequence shown here is derived from an EMBL/GenBank/DDBJ whole genome shotgun (WGS) entry which is preliminary data.</text>
</comment>
<reference evidence="2 3" key="1">
    <citation type="submission" date="2024-05" db="EMBL/GenBank/DDBJ databases">
        <title>Culex pipiens pipiens assembly and annotation.</title>
        <authorList>
            <person name="Alout H."/>
            <person name="Durand T."/>
        </authorList>
    </citation>
    <scope>NUCLEOTIDE SEQUENCE [LARGE SCALE GENOMIC DNA]</scope>
    <source>
        <strain evidence="2">HA-2024</strain>
        <tissue evidence="2">Whole body</tissue>
    </source>
</reference>
<evidence type="ECO:0000313" key="2">
    <source>
        <dbReference type="EMBL" id="KAL1397178.1"/>
    </source>
</evidence>